<dbReference type="PROSITE" id="PS50921">
    <property type="entry name" value="ANTAR"/>
    <property type="match status" value="1"/>
</dbReference>
<dbReference type="Gene3D" id="1.10.10.10">
    <property type="entry name" value="Winged helix-like DNA-binding domain superfamily/Winged helix DNA-binding domain"/>
    <property type="match status" value="1"/>
</dbReference>
<dbReference type="Pfam" id="PF13185">
    <property type="entry name" value="GAF_2"/>
    <property type="match status" value="1"/>
</dbReference>
<sequence length="246" mass="26477">MTSNDHLAVALRTAARDLLSQRSINDLQQTLAQIVRAAVDTVPGAEAGGISMTEGGEVLSRNPTTESITKLDTLQGELREGPCITAIEDPPRTGVVLADDLDGADADRWPQFAAAAVEAGYRSVLSTDIHTSARTRAALNLYAPEPSVFDAEAQLVAALFGNQAALLLYGSEQAVNLNHALDSRDGIGQAKGILMERFDVSDDEAFQMLVRSSQDTNIKLVDVARWLQNELRARRARRTEPPAPTT</sequence>
<protein>
    <submittedName>
        <fullName evidence="6">GAF and ANTAR domain-containing protein</fullName>
    </submittedName>
</protein>
<dbReference type="InterPro" id="IPR005561">
    <property type="entry name" value="ANTAR"/>
</dbReference>
<accession>A0ABV9ZBC8</accession>
<dbReference type="InterPro" id="IPR011006">
    <property type="entry name" value="CheY-like_superfamily"/>
</dbReference>
<comment type="caution">
    <text evidence="6">The sequence shown here is derived from an EMBL/GenBank/DDBJ whole genome shotgun (WGS) entry which is preliminary data.</text>
</comment>
<keyword evidence="7" id="KW-1185">Reference proteome</keyword>
<keyword evidence="3" id="KW-0805">Transcription regulation</keyword>
<evidence type="ECO:0000313" key="7">
    <source>
        <dbReference type="Proteomes" id="UP001596175"/>
    </source>
</evidence>
<dbReference type="RefSeq" id="WP_378021109.1">
    <property type="nucleotide sequence ID" value="NZ_JBHSKG010000005.1"/>
</dbReference>
<dbReference type="Pfam" id="PF03861">
    <property type="entry name" value="ANTAR"/>
    <property type="match status" value="1"/>
</dbReference>
<keyword evidence="2" id="KW-0418">Kinase</keyword>
<dbReference type="InterPro" id="IPR012074">
    <property type="entry name" value="GAF_ANTAR"/>
</dbReference>
<dbReference type="InterPro" id="IPR003018">
    <property type="entry name" value="GAF"/>
</dbReference>
<name>A0ABV9ZBC8_9PSEU</name>
<reference evidence="7" key="1">
    <citation type="journal article" date="2019" name="Int. J. Syst. Evol. Microbiol.">
        <title>The Global Catalogue of Microorganisms (GCM) 10K type strain sequencing project: providing services to taxonomists for standard genome sequencing and annotation.</title>
        <authorList>
            <consortium name="The Broad Institute Genomics Platform"/>
            <consortium name="The Broad Institute Genome Sequencing Center for Infectious Disease"/>
            <person name="Wu L."/>
            <person name="Ma J."/>
        </authorList>
    </citation>
    <scope>NUCLEOTIDE SEQUENCE [LARGE SCALE GENOMIC DNA]</scope>
    <source>
        <strain evidence="7">XZYJ18</strain>
    </source>
</reference>
<evidence type="ECO:0000256" key="3">
    <source>
        <dbReference type="ARBA" id="ARBA00023015"/>
    </source>
</evidence>
<dbReference type="Gene3D" id="3.30.450.40">
    <property type="match status" value="1"/>
</dbReference>
<evidence type="ECO:0000256" key="1">
    <source>
        <dbReference type="ARBA" id="ARBA00022679"/>
    </source>
</evidence>
<keyword evidence="4" id="KW-0804">Transcription</keyword>
<evidence type="ECO:0000313" key="6">
    <source>
        <dbReference type="EMBL" id="MFC5138911.1"/>
    </source>
</evidence>
<dbReference type="SUPFAM" id="SSF52172">
    <property type="entry name" value="CheY-like"/>
    <property type="match status" value="1"/>
</dbReference>
<proteinExistence type="predicted"/>
<dbReference type="PIRSF" id="PIRSF036625">
    <property type="entry name" value="GAF_ANTAR"/>
    <property type="match status" value="1"/>
</dbReference>
<dbReference type="EMBL" id="JBHSKG010000005">
    <property type="protein sequence ID" value="MFC5138911.1"/>
    <property type="molecule type" value="Genomic_DNA"/>
</dbReference>
<feature type="domain" description="ANTAR" evidence="5">
    <location>
        <begin position="167"/>
        <end position="228"/>
    </location>
</feature>
<gene>
    <name evidence="6" type="ORF">ACFPK1_11765</name>
</gene>
<dbReference type="SMART" id="SM01012">
    <property type="entry name" value="ANTAR"/>
    <property type="match status" value="1"/>
</dbReference>
<dbReference type="InterPro" id="IPR029016">
    <property type="entry name" value="GAF-like_dom_sf"/>
</dbReference>
<evidence type="ECO:0000256" key="4">
    <source>
        <dbReference type="ARBA" id="ARBA00023163"/>
    </source>
</evidence>
<keyword evidence="1" id="KW-0808">Transferase</keyword>
<dbReference type="SUPFAM" id="SSF55781">
    <property type="entry name" value="GAF domain-like"/>
    <property type="match status" value="1"/>
</dbReference>
<dbReference type="InterPro" id="IPR036388">
    <property type="entry name" value="WH-like_DNA-bd_sf"/>
</dbReference>
<evidence type="ECO:0000256" key="2">
    <source>
        <dbReference type="ARBA" id="ARBA00022777"/>
    </source>
</evidence>
<organism evidence="6 7">
    <name type="scientific">Actinomycetospora rhizophila</name>
    <dbReference type="NCBI Taxonomy" id="1416876"/>
    <lineage>
        <taxon>Bacteria</taxon>
        <taxon>Bacillati</taxon>
        <taxon>Actinomycetota</taxon>
        <taxon>Actinomycetes</taxon>
        <taxon>Pseudonocardiales</taxon>
        <taxon>Pseudonocardiaceae</taxon>
        <taxon>Actinomycetospora</taxon>
    </lineage>
</organism>
<dbReference type="Proteomes" id="UP001596175">
    <property type="component" value="Unassembled WGS sequence"/>
</dbReference>
<evidence type="ECO:0000259" key="5">
    <source>
        <dbReference type="PROSITE" id="PS50921"/>
    </source>
</evidence>